<dbReference type="Proteomes" id="UP001150603">
    <property type="component" value="Unassembled WGS sequence"/>
</dbReference>
<evidence type="ECO:0000313" key="1">
    <source>
        <dbReference type="EMBL" id="KAJ1948603.1"/>
    </source>
</evidence>
<keyword evidence="2" id="KW-1185">Reference proteome</keyword>
<feature type="non-terminal residue" evidence="1">
    <location>
        <position position="797"/>
    </location>
</feature>
<name>A0ACC1JDL5_9FUNG</name>
<gene>
    <name evidence="1" type="ORF">FBU59_001518</name>
</gene>
<evidence type="ECO:0000313" key="2">
    <source>
        <dbReference type="Proteomes" id="UP001150603"/>
    </source>
</evidence>
<proteinExistence type="predicted"/>
<accession>A0ACC1JDL5</accession>
<protein>
    <submittedName>
        <fullName evidence="1">Uncharacterized protein</fullName>
    </submittedName>
</protein>
<sequence length="797" mass="89042">MSRILPRPPPQQQPVALHPYSNSARPLANNQSPDPSRLCMLGQLRAVAMISSSSIYYRGSAQMSIPIVLQKHPGTSQEVDLFDQHGNLVGTLEAAVARTVYILLTDGLLKVTGVIQGPLTHKVVAAIVLSFYVVQSLARDIIKALESSNIFLDQSSDEAQRALRELDAQCNPVMQHMKYRHIDPMLSDDGLLVDRNNSDSAMPSVFADMGLHPVRADGNIGTGFSDIYQQYRERMRRPGNGSGPSLPAYLRVERPGGSTDGDPKVRLRNIKSTFVTLLDLPETPQPRQVTTTLKRHQKQALYFMEHRETQGVDVGSLEPAPANQPKFPKLWIPIAGTLERTGKQQYKNALTHIRCLEMPKSVLGGILADDMGLGKTLSIISLVLKLPSTLKQCQRMKFTDNDGSSKAQSSGTIKLKRKKSVKRGRTRIVDRRLVKRQKIKISGNGKEPDLGEDAGNVSDEFSSLGGPTLRESRQEYDLVSGSDEDDLVADPLQRPPPPPPPKRLASFFTNRFGSSSIISSSSDSSDRPTPDTDFEDRDDDASSFSESPLDDSDSESDSDYDVNVNRPMTPPPEYDNMMTKKKELCERTFDANYRGRYAGGTLIICPLSTMTNWEEQIAQHVSPGCLRVLPYHGNKRVRNPKRLCQYAIVLTTYDVLRSEYSTELKQMIAKSTGDEPRAARMFDESSSEETDSKWYQIPDDPYVSPLQAVHWHRIVLDEAHAIKERRTVTSLAAHALTAERRWCLTGTPIQNRLDDLYSQLRFLHVVPFNNWKVWLTYIGAPFHENMRQLSGDGTEGV</sequence>
<organism evidence="1 2">
    <name type="scientific">Linderina macrospora</name>
    <dbReference type="NCBI Taxonomy" id="4868"/>
    <lineage>
        <taxon>Eukaryota</taxon>
        <taxon>Fungi</taxon>
        <taxon>Fungi incertae sedis</taxon>
        <taxon>Zoopagomycota</taxon>
        <taxon>Kickxellomycotina</taxon>
        <taxon>Kickxellomycetes</taxon>
        <taxon>Kickxellales</taxon>
        <taxon>Kickxellaceae</taxon>
        <taxon>Linderina</taxon>
    </lineage>
</organism>
<dbReference type="EMBL" id="JANBPW010000684">
    <property type="protein sequence ID" value="KAJ1948603.1"/>
    <property type="molecule type" value="Genomic_DNA"/>
</dbReference>
<reference evidence="1" key="1">
    <citation type="submission" date="2022-07" db="EMBL/GenBank/DDBJ databases">
        <title>Phylogenomic reconstructions and comparative analyses of Kickxellomycotina fungi.</title>
        <authorList>
            <person name="Reynolds N.K."/>
            <person name="Stajich J.E."/>
            <person name="Barry K."/>
            <person name="Grigoriev I.V."/>
            <person name="Crous P."/>
            <person name="Smith M.E."/>
        </authorList>
    </citation>
    <scope>NUCLEOTIDE SEQUENCE</scope>
    <source>
        <strain evidence="1">NRRL 5244</strain>
    </source>
</reference>
<comment type="caution">
    <text evidence="1">The sequence shown here is derived from an EMBL/GenBank/DDBJ whole genome shotgun (WGS) entry which is preliminary data.</text>
</comment>